<feature type="region of interest" description="Disordered" evidence="1">
    <location>
        <begin position="1"/>
        <end position="33"/>
    </location>
</feature>
<feature type="compositionally biased region" description="Basic and acidic residues" evidence="1">
    <location>
        <begin position="71"/>
        <end position="84"/>
    </location>
</feature>
<gene>
    <name evidence="2" type="ORF">CSSPTR1EN2_LOCUS13863</name>
</gene>
<protein>
    <submittedName>
        <fullName evidence="2">Uncharacterized protein</fullName>
    </submittedName>
</protein>
<organism evidence="2 3">
    <name type="scientific">Sphagnum troendelagicum</name>
    <dbReference type="NCBI Taxonomy" id="128251"/>
    <lineage>
        <taxon>Eukaryota</taxon>
        <taxon>Viridiplantae</taxon>
        <taxon>Streptophyta</taxon>
        <taxon>Embryophyta</taxon>
        <taxon>Bryophyta</taxon>
        <taxon>Sphagnophytina</taxon>
        <taxon>Sphagnopsida</taxon>
        <taxon>Sphagnales</taxon>
        <taxon>Sphagnaceae</taxon>
        <taxon>Sphagnum</taxon>
    </lineage>
</organism>
<evidence type="ECO:0000313" key="3">
    <source>
        <dbReference type="Proteomes" id="UP001497512"/>
    </source>
</evidence>
<proteinExistence type="predicted"/>
<feature type="region of interest" description="Disordered" evidence="1">
    <location>
        <begin position="49"/>
        <end position="92"/>
    </location>
</feature>
<accession>A0ABP0UC07</accession>
<sequence length="92" mass="9769">MDVDPGVVESSDAMEQQGNSMCGKSLEDEGAGQGVATVDLETWTFFRSSESKKKRKTLSPATVTATGNTGGHEDSKVTRSKKDCGNGQQKVQ</sequence>
<dbReference type="EMBL" id="OZ019894">
    <property type="protein sequence ID" value="CAK9217223.1"/>
    <property type="molecule type" value="Genomic_DNA"/>
</dbReference>
<evidence type="ECO:0000313" key="2">
    <source>
        <dbReference type="EMBL" id="CAK9217223.1"/>
    </source>
</evidence>
<name>A0ABP0UC07_9BRYO</name>
<evidence type="ECO:0000256" key="1">
    <source>
        <dbReference type="SAM" id="MobiDB-lite"/>
    </source>
</evidence>
<feature type="compositionally biased region" description="Polar residues" evidence="1">
    <location>
        <begin position="13"/>
        <end position="22"/>
    </location>
</feature>
<dbReference type="Proteomes" id="UP001497512">
    <property type="component" value="Chromosome 2"/>
</dbReference>
<keyword evidence="3" id="KW-1185">Reference proteome</keyword>
<reference evidence="2" key="1">
    <citation type="submission" date="2024-02" db="EMBL/GenBank/DDBJ databases">
        <authorList>
            <consortium name="ELIXIR-Norway"/>
            <consortium name="Elixir Norway"/>
        </authorList>
    </citation>
    <scope>NUCLEOTIDE SEQUENCE</scope>
</reference>